<gene>
    <name evidence="2" type="ORF">HERI1096_LOCUS27965</name>
</gene>
<dbReference type="EMBL" id="HBHX01050625">
    <property type="protein sequence ID" value="CAE0130046.1"/>
    <property type="molecule type" value="Transcribed_RNA"/>
</dbReference>
<reference evidence="2" key="1">
    <citation type="submission" date="2021-01" db="EMBL/GenBank/DDBJ databases">
        <authorList>
            <person name="Corre E."/>
            <person name="Pelletier E."/>
            <person name="Niang G."/>
            <person name="Scheremetjew M."/>
            <person name="Finn R."/>
            <person name="Kale V."/>
            <person name="Holt S."/>
            <person name="Cochrane G."/>
            <person name="Meng A."/>
            <person name="Brown T."/>
            <person name="Cohen L."/>
        </authorList>
    </citation>
    <scope>NUCLEOTIDE SEQUENCE</scope>
    <source>
        <strain evidence="2">CCMP281</strain>
    </source>
</reference>
<protein>
    <submittedName>
        <fullName evidence="2">Uncharacterized protein</fullName>
    </submittedName>
</protein>
<proteinExistence type="predicted"/>
<name>A0A7S3F8R0_9EUKA</name>
<accession>A0A7S3F8R0</accession>
<sequence>MHSGSRWTQAWRDLQQVHQFIGFETIQPTRRSATRTLAGLVGMQLRWCVRGCVRPVAGAAVDEGLAVDRVSAECMPARRRRMCCASEAASMAMRVVVVSVARVFACVLLPSAPSDLPRNGSLCRPHGVVVWSVCSVFALRFCLTSRV</sequence>
<keyword evidence="1" id="KW-1133">Transmembrane helix</keyword>
<keyword evidence="1" id="KW-0472">Membrane</keyword>
<feature type="transmembrane region" description="Helical" evidence="1">
    <location>
        <begin position="124"/>
        <end position="143"/>
    </location>
</feature>
<organism evidence="2">
    <name type="scientific">Haptolina ericina</name>
    <dbReference type="NCBI Taxonomy" id="156174"/>
    <lineage>
        <taxon>Eukaryota</taxon>
        <taxon>Haptista</taxon>
        <taxon>Haptophyta</taxon>
        <taxon>Prymnesiophyceae</taxon>
        <taxon>Prymnesiales</taxon>
        <taxon>Prymnesiaceae</taxon>
        <taxon>Haptolina</taxon>
    </lineage>
</organism>
<evidence type="ECO:0000313" key="2">
    <source>
        <dbReference type="EMBL" id="CAE0130046.1"/>
    </source>
</evidence>
<dbReference type="AlphaFoldDB" id="A0A7S3F8R0"/>
<evidence type="ECO:0000256" key="1">
    <source>
        <dbReference type="SAM" id="Phobius"/>
    </source>
</evidence>
<feature type="transmembrane region" description="Helical" evidence="1">
    <location>
        <begin position="88"/>
        <end position="112"/>
    </location>
</feature>
<keyword evidence="1" id="KW-0812">Transmembrane</keyword>